<feature type="coiled-coil region" evidence="2">
    <location>
        <begin position="130"/>
        <end position="167"/>
    </location>
</feature>
<feature type="domain" description="PAS" evidence="3">
    <location>
        <begin position="1"/>
        <end position="50"/>
    </location>
</feature>
<dbReference type="RefSeq" id="WP_047943242.1">
    <property type="nucleotide sequence ID" value="NZ_LDPH01000016.1"/>
</dbReference>
<sequence>MNEQLNKAPCGFITLSKEGILLSINDTLVQLLGYRLDQLIGHHINIILPKPSQVFMQLYFFPLVTVQHQVEEMYLSFTNRNGEEIPVLINASLSQDKNSQIITCVIIPIQRRNEYENQLIMSKKITEDALKEISIVNVKLEKALHNLEENQKKLLEVNKQNEQFKKDTHRELNLAKKIQERSLPEIISADHIEMESYYSASKELSGDIYGCYKINNHRYGIILLDVMGHGISSALITMSLQSLFQRLIPKGTATNEVIKELDDHLHTLFHHNQESWHYCTAIYLVIDTDKKTIEYTNCGHPPAIFQNSAGSQSELRATAPPLGTFEGIQYEIETFHYDIGSRILLYTDGVSEPLGFHRLGSLLMEHSSEPLIGLKEKVLQSLQNEGEEKFNNDDQCFILVGLK</sequence>
<dbReference type="InterPro" id="IPR000014">
    <property type="entry name" value="PAS"/>
</dbReference>
<evidence type="ECO:0000259" key="3">
    <source>
        <dbReference type="PROSITE" id="PS50112"/>
    </source>
</evidence>
<dbReference type="NCBIfam" id="TIGR00229">
    <property type="entry name" value="sensory_box"/>
    <property type="match status" value="1"/>
</dbReference>
<dbReference type="InterPro" id="IPR052016">
    <property type="entry name" value="Bact_Sigma-Reg"/>
</dbReference>
<dbReference type="Proteomes" id="UP000036045">
    <property type="component" value="Unassembled WGS sequence"/>
</dbReference>
<dbReference type="InterPro" id="IPR035965">
    <property type="entry name" value="PAS-like_dom_sf"/>
</dbReference>
<dbReference type="SUPFAM" id="SSF81606">
    <property type="entry name" value="PP2C-like"/>
    <property type="match status" value="1"/>
</dbReference>
<organism evidence="4 5">
    <name type="scientific">Niallia circulans</name>
    <name type="common">Bacillus circulans</name>
    <dbReference type="NCBI Taxonomy" id="1397"/>
    <lineage>
        <taxon>Bacteria</taxon>
        <taxon>Bacillati</taxon>
        <taxon>Bacillota</taxon>
        <taxon>Bacilli</taxon>
        <taxon>Bacillales</taxon>
        <taxon>Bacillaceae</taxon>
        <taxon>Niallia</taxon>
    </lineage>
</organism>
<dbReference type="SMART" id="SM00331">
    <property type="entry name" value="PP2C_SIG"/>
    <property type="match status" value="1"/>
</dbReference>
<dbReference type="EMBL" id="LDPH01000016">
    <property type="protein sequence ID" value="KLV25438.1"/>
    <property type="molecule type" value="Genomic_DNA"/>
</dbReference>
<dbReference type="CDD" id="cd00130">
    <property type="entry name" value="PAS"/>
    <property type="match status" value="1"/>
</dbReference>
<evidence type="ECO:0000313" key="4">
    <source>
        <dbReference type="EMBL" id="KLV25438.1"/>
    </source>
</evidence>
<dbReference type="OrthoDB" id="9763484at2"/>
<dbReference type="PANTHER" id="PTHR43156:SF14">
    <property type="entry name" value="PHOSPHOSERINE PHOSPHATASE RSBP"/>
    <property type="match status" value="1"/>
</dbReference>
<proteinExistence type="predicted"/>
<reference evidence="4 5" key="1">
    <citation type="submission" date="2015-05" db="EMBL/GenBank/DDBJ databases">
        <title>Whole genome sequence and identification of bacterial endophytes from Costus igneus.</title>
        <authorList>
            <person name="Lee Y.P."/>
            <person name="Gan H.M."/>
            <person name="Eng W."/>
            <person name="Wheatley M.S."/>
            <person name="Caraballo A."/>
            <person name="Polter S."/>
            <person name="Savka M.A."/>
            <person name="Hudson A.O."/>
        </authorList>
    </citation>
    <scope>NUCLEOTIDE SEQUENCE [LARGE SCALE GENOMIC DNA]</scope>
    <source>
        <strain evidence="4 5">RIT379</strain>
    </source>
</reference>
<keyword evidence="5" id="KW-1185">Reference proteome</keyword>
<dbReference type="Gene3D" id="3.30.450.20">
    <property type="entry name" value="PAS domain"/>
    <property type="match status" value="1"/>
</dbReference>
<dbReference type="Pfam" id="PF13426">
    <property type="entry name" value="PAS_9"/>
    <property type="match status" value="1"/>
</dbReference>
<accession>A0A0J1IHH2</accession>
<keyword evidence="2" id="KW-0175">Coiled coil</keyword>
<dbReference type="GO" id="GO:0016791">
    <property type="term" value="F:phosphatase activity"/>
    <property type="evidence" value="ECO:0007669"/>
    <property type="project" value="TreeGrafter"/>
</dbReference>
<keyword evidence="1" id="KW-0378">Hydrolase</keyword>
<dbReference type="InterPro" id="IPR001932">
    <property type="entry name" value="PPM-type_phosphatase-like_dom"/>
</dbReference>
<dbReference type="Pfam" id="PF07228">
    <property type="entry name" value="SpoIIE"/>
    <property type="match status" value="1"/>
</dbReference>
<gene>
    <name evidence="4" type="ORF">ABW02_15740</name>
</gene>
<dbReference type="SUPFAM" id="SSF55785">
    <property type="entry name" value="PYP-like sensor domain (PAS domain)"/>
    <property type="match status" value="1"/>
</dbReference>
<protein>
    <submittedName>
        <fullName evidence="4">Phosphoserine phosphatase</fullName>
    </submittedName>
</protein>
<evidence type="ECO:0000313" key="5">
    <source>
        <dbReference type="Proteomes" id="UP000036045"/>
    </source>
</evidence>
<dbReference type="PROSITE" id="PS50112">
    <property type="entry name" value="PAS"/>
    <property type="match status" value="1"/>
</dbReference>
<name>A0A0J1IHH2_NIACI</name>
<dbReference type="AlphaFoldDB" id="A0A0J1IHH2"/>
<evidence type="ECO:0000256" key="1">
    <source>
        <dbReference type="ARBA" id="ARBA00022801"/>
    </source>
</evidence>
<dbReference type="InterPro" id="IPR036457">
    <property type="entry name" value="PPM-type-like_dom_sf"/>
</dbReference>
<dbReference type="PANTHER" id="PTHR43156">
    <property type="entry name" value="STAGE II SPORULATION PROTEIN E-RELATED"/>
    <property type="match status" value="1"/>
</dbReference>
<dbReference type="Gene3D" id="3.60.40.10">
    <property type="entry name" value="PPM-type phosphatase domain"/>
    <property type="match status" value="1"/>
</dbReference>
<dbReference type="PATRIC" id="fig|1397.4.peg.1336"/>
<comment type="caution">
    <text evidence="4">The sequence shown here is derived from an EMBL/GenBank/DDBJ whole genome shotgun (WGS) entry which is preliminary data.</text>
</comment>
<evidence type="ECO:0000256" key="2">
    <source>
        <dbReference type="SAM" id="Coils"/>
    </source>
</evidence>